<protein>
    <submittedName>
        <fullName evidence="2">Uncharacterized protein</fullName>
    </submittedName>
</protein>
<dbReference type="Proteomes" id="UP001295423">
    <property type="component" value="Unassembled WGS sequence"/>
</dbReference>
<proteinExistence type="predicted"/>
<sequence>MSIIIESKRDNGRSSVSSLIATTSMAAVISLASMAMLFGFGWTPWKNLSLSFRSSDDDDENEMPYVDGQEEKVAGETSSRTVEAQDSSVLPQHLRRAIWKEQKRKESVRFLAMKKPMYDNIEMYDPDGDLLCTIAIKKANWYVKKDLGTWNKTKTAIHLRFKPRGKSENVYNQSQKQNVCVSCGDDKHHMRHYVVPYCYRTLLPEKYKTHMPHDIVIMCPDCHLTCEQATQRRQQELERKLRKDPSTAKKVIPSKELYHIRSCALAIMNHGDKLPAFKKDEYAALVRKHHQLDEQEELSKEILQATIDMEFTIPNEQFIPGAELVIDALNQDDYKIAEFIQDWRYHFLETSQPRFLPTGWDVDSPVHCDRPNQRN</sequence>
<keyword evidence="3" id="KW-1185">Reference proteome</keyword>
<keyword evidence="1" id="KW-1133">Transmembrane helix</keyword>
<keyword evidence="1" id="KW-0812">Transmembrane</keyword>
<evidence type="ECO:0000313" key="3">
    <source>
        <dbReference type="Proteomes" id="UP001295423"/>
    </source>
</evidence>
<gene>
    <name evidence="2" type="ORF">CYCCA115_LOCUS17615</name>
</gene>
<comment type="caution">
    <text evidence="2">The sequence shown here is derived from an EMBL/GenBank/DDBJ whole genome shotgun (WGS) entry which is preliminary data.</text>
</comment>
<evidence type="ECO:0000256" key="1">
    <source>
        <dbReference type="SAM" id="Phobius"/>
    </source>
</evidence>
<evidence type="ECO:0000313" key="2">
    <source>
        <dbReference type="EMBL" id="CAJ1959194.1"/>
    </source>
</evidence>
<organism evidence="2 3">
    <name type="scientific">Cylindrotheca closterium</name>
    <dbReference type="NCBI Taxonomy" id="2856"/>
    <lineage>
        <taxon>Eukaryota</taxon>
        <taxon>Sar</taxon>
        <taxon>Stramenopiles</taxon>
        <taxon>Ochrophyta</taxon>
        <taxon>Bacillariophyta</taxon>
        <taxon>Bacillariophyceae</taxon>
        <taxon>Bacillariophycidae</taxon>
        <taxon>Bacillariales</taxon>
        <taxon>Bacillariaceae</taxon>
        <taxon>Cylindrotheca</taxon>
    </lineage>
</organism>
<dbReference type="EMBL" id="CAKOGP040001981">
    <property type="protein sequence ID" value="CAJ1959194.1"/>
    <property type="molecule type" value="Genomic_DNA"/>
</dbReference>
<feature type="transmembrane region" description="Helical" evidence="1">
    <location>
        <begin position="20"/>
        <end position="45"/>
    </location>
</feature>
<name>A0AAD2JKV2_9STRA</name>
<accession>A0AAD2JKV2</accession>
<keyword evidence="1" id="KW-0472">Membrane</keyword>
<dbReference type="AlphaFoldDB" id="A0AAD2JKV2"/>
<reference evidence="2" key="1">
    <citation type="submission" date="2023-08" db="EMBL/GenBank/DDBJ databases">
        <authorList>
            <person name="Audoor S."/>
            <person name="Bilcke G."/>
        </authorList>
    </citation>
    <scope>NUCLEOTIDE SEQUENCE</scope>
</reference>